<dbReference type="AlphaFoldDB" id="I4G6E7"/>
<evidence type="ECO:0008006" key="3">
    <source>
        <dbReference type="Google" id="ProtNLM"/>
    </source>
</evidence>
<comment type="caution">
    <text evidence="1">The sequence shown here is derived from an EMBL/GenBank/DDBJ whole genome shotgun (WGS) entry which is preliminary data.</text>
</comment>
<proteinExistence type="predicted"/>
<name>I4G6E7_MICAE</name>
<reference evidence="1 2" key="1">
    <citation type="submission" date="2012-04" db="EMBL/GenBank/DDBJ databases">
        <authorList>
            <person name="Genoscope - CEA"/>
        </authorList>
    </citation>
    <scope>NUCLEOTIDE SEQUENCE [LARGE SCALE GENOMIC DNA]</scope>
    <source>
        <strain evidence="1 2">9443</strain>
    </source>
</reference>
<evidence type="ECO:0000313" key="1">
    <source>
        <dbReference type="EMBL" id="CCI03508.1"/>
    </source>
</evidence>
<dbReference type="EMBL" id="CAIJ01000407">
    <property type="protein sequence ID" value="CCI03508.1"/>
    <property type="molecule type" value="Genomic_DNA"/>
</dbReference>
<accession>I4G6E7</accession>
<evidence type="ECO:0000313" key="2">
    <source>
        <dbReference type="Proteomes" id="UP000003480"/>
    </source>
</evidence>
<dbReference type="Proteomes" id="UP000003480">
    <property type="component" value="Unassembled WGS sequence"/>
</dbReference>
<gene>
    <name evidence="1" type="ORF">MICAC_4650009</name>
</gene>
<protein>
    <recommendedName>
        <fullName evidence="3">Restriction endonuclease subunit R</fullName>
    </recommendedName>
</protein>
<organism evidence="1 2">
    <name type="scientific">Microcystis aeruginosa PCC 9443</name>
    <dbReference type="NCBI Taxonomy" id="1160281"/>
    <lineage>
        <taxon>Bacteria</taxon>
        <taxon>Bacillati</taxon>
        <taxon>Cyanobacteriota</taxon>
        <taxon>Cyanophyceae</taxon>
        <taxon>Oscillatoriophycideae</taxon>
        <taxon>Chroococcales</taxon>
        <taxon>Microcystaceae</taxon>
        <taxon>Microcystis</taxon>
    </lineage>
</organism>
<sequence length="258" mass="29591">MSYVFALHTLGFVFLCWLILLARTAETPIFRYHGNSAVLLAQSMLTLKTSKLTLADVQRHLHFQEKLEDVSFTELLALETVSEAEKLELVQIRNDFRPYLMEDKASEGQVKVLTLFPLLRLAGFYRYPIKIRVEEGIDNIILVDEDKTISGRFDIVTVNNSIATVNDIPFWILVIEAKESGIEVRQGLPQLLTYAYNSLERQPSVWGLATNGLQYMFVYLRQETNPTYQIMPELNLMYPESAINLLQILKAMGQLILE</sequence>
<dbReference type="HOGENOM" id="CLU_090272_0_0_3"/>